<dbReference type="KEGG" id="csol:105366137"/>
<evidence type="ECO:0000256" key="4">
    <source>
        <dbReference type="ARBA" id="ARBA00004657"/>
    </source>
</evidence>
<evidence type="ECO:0000256" key="15">
    <source>
        <dbReference type="SAM" id="MobiDB-lite"/>
    </source>
</evidence>
<keyword evidence="9" id="KW-0007">Acetylation</keyword>
<organism evidence="16 17">
    <name type="scientific">Ceratosolen solmsi marchali</name>
    <dbReference type="NCBI Taxonomy" id="326594"/>
    <lineage>
        <taxon>Eukaryota</taxon>
        <taxon>Metazoa</taxon>
        <taxon>Ecdysozoa</taxon>
        <taxon>Arthropoda</taxon>
        <taxon>Hexapoda</taxon>
        <taxon>Insecta</taxon>
        <taxon>Pterygota</taxon>
        <taxon>Neoptera</taxon>
        <taxon>Endopterygota</taxon>
        <taxon>Hymenoptera</taxon>
        <taxon>Apocrita</taxon>
        <taxon>Proctotrupomorpha</taxon>
        <taxon>Chalcidoidea</taxon>
        <taxon>Agaonidae</taxon>
        <taxon>Agaoninae</taxon>
        <taxon>Ceratosolen</taxon>
    </lineage>
</organism>
<reference evidence="17" key="1">
    <citation type="submission" date="2025-08" db="UniProtKB">
        <authorList>
            <consortium name="RefSeq"/>
        </authorList>
    </citation>
    <scope>IDENTIFICATION</scope>
</reference>
<comment type="subunit">
    <text evidence="14">Subunit of dynactin, a multiprotein complex part of a tripartite complex with dynein and a adapter, such as BICDL1, BICD2 or HOOK3. The dynactin complex is built around ACTR1A/ACTB filament and consists of an actin-related filament composed of a shoulder domain, a pointed end and a barbed end. Its length is defined by its flexible shoulder domain. The soulder is composed of 2 DCTN1 subunits, 4 DCTN2 and 2 DCTN3. The 4 DCNT2 (via N-terminus) bind the ACTR1A filament and act as molecular rulers to determine the length. The pointed end is important for binding dynein-dynactin cargo adapters. Consists of 4 subunits: ACTR10, DCNT4, DCTN5 and DCTN6. The barbed end is composed of a CAPZA1:CAPZB heterodimers, which binds ACTR1A/ACTB filament and dynactin and stabilizes dynactin. Interacts with ATP7B, but not ATP7A, in a copper-dependent manner. Interacts with ANK2; this interaction is required for localization at costameres. Interacts with N4BP2L1.</text>
</comment>
<evidence type="ECO:0000256" key="10">
    <source>
        <dbReference type="ARBA" id="ARBA00023054"/>
    </source>
</evidence>
<dbReference type="AlphaFoldDB" id="A0AAJ7E043"/>
<evidence type="ECO:0000256" key="7">
    <source>
        <dbReference type="ARBA" id="ARBA00022553"/>
    </source>
</evidence>
<evidence type="ECO:0000256" key="8">
    <source>
        <dbReference type="ARBA" id="ARBA00022843"/>
    </source>
</evidence>
<dbReference type="Pfam" id="PF05502">
    <property type="entry name" value="Dynactin_p62"/>
    <property type="match status" value="2"/>
</dbReference>
<evidence type="ECO:0000256" key="1">
    <source>
        <dbReference type="ARBA" id="ARBA00004300"/>
    </source>
</evidence>
<dbReference type="GO" id="GO:0005869">
    <property type="term" value="C:dynactin complex"/>
    <property type="evidence" value="ECO:0007669"/>
    <property type="project" value="InterPro"/>
</dbReference>
<dbReference type="PANTHER" id="PTHR13034:SF2">
    <property type="entry name" value="DYNACTIN SUBUNIT 4"/>
    <property type="match status" value="1"/>
</dbReference>
<comment type="similarity">
    <text evidence="12">Belongs to the dynactin subunit 4 family.</text>
</comment>
<dbReference type="RefSeq" id="XP_011502768.1">
    <property type="nucleotide sequence ID" value="XM_011504466.1"/>
</dbReference>
<sequence length="497" mass="56813">MAYLFQIDCVRYACSCGSLKSIAKIYFCRHCLSIRCGYCVCHEVDSYYCSNCLENPPASEVRLKKYKCSNCFDCPCCFETLSIRSGQVLVKSLHTTQEESKPVTKKIYYLSCTLCRWSSRDAGIPDQTVATGSWREQESPNTYRITALINFYKILGSIEKQQKERKKFQSKRIFLQFEKFGITSTMARKRVGQLPLLQSNTQSDQPQPSEASEEIEELSQDIFTKSIDITKITTLDQRLQHPELQVENINELRPQRKQFIVKRSQRCRFCEHTVSKPDYCPTSTKFKIQLAAFYHVPELRIVACEPLRLGYSSELLLKFCNPTQHQTQIILLSMDTPMMPTTTTLQGIKEEINRENVQMGCDSPNLLPSAVRQAIVVEEGRQVNIVINAEVILPSSSFILPPRDDAAEYDDPSDSQNSQDDPKLVVWRKGNKAIIRLDVIPYVDKDKMVKDEPIVVGLAMQYGYINTIATLEHKAPQKLDLKVKLFLTLGNLVHNIL</sequence>
<evidence type="ECO:0000256" key="9">
    <source>
        <dbReference type="ARBA" id="ARBA00022990"/>
    </source>
</evidence>
<keyword evidence="7" id="KW-0597">Phosphoprotein</keyword>
<keyword evidence="10" id="KW-0175">Coiled coil</keyword>
<keyword evidence="11" id="KW-0206">Cytoskeleton</keyword>
<accession>A0AAJ7E043</accession>
<evidence type="ECO:0000256" key="12">
    <source>
        <dbReference type="ARBA" id="ARBA00034776"/>
    </source>
</evidence>
<evidence type="ECO:0000256" key="3">
    <source>
        <dbReference type="ARBA" id="ARBA00004544"/>
    </source>
</evidence>
<keyword evidence="6" id="KW-1017">Isopeptide bond</keyword>
<evidence type="ECO:0000256" key="5">
    <source>
        <dbReference type="ARBA" id="ARBA00022490"/>
    </source>
</evidence>
<keyword evidence="5" id="KW-0963">Cytoplasm</keyword>
<comment type="subcellular location">
    <subcellularLocation>
        <location evidence="3">Cytoplasm</location>
        <location evidence="3">Cell cortex</location>
    </subcellularLocation>
    <subcellularLocation>
        <location evidence="1">Cytoplasm</location>
        <location evidence="1">Cytoskeleton</location>
        <location evidence="1">Microtubule organizing center</location>
        <location evidence="1">Centrosome</location>
    </subcellularLocation>
    <subcellularLocation>
        <location evidence="2">Cytoplasm</location>
        <location evidence="2">Cytoskeleton</location>
        <location evidence="2">Stress fiber</location>
    </subcellularLocation>
    <subcellularLocation>
        <location evidence="4">Cytoplasm</location>
        <location evidence="4">Myofibril</location>
    </subcellularLocation>
</comment>
<dbReference type="PANTHER" id="PTHR13034">
    <property type="entry name" value="DYNACTIN P62 SUBUNIT"/>
    <property type="match status" value="1"/>
</dbReference>
<dbReference type="GO" id="GO:0005813">
    <property type="term" value="C:centrosome"/>
    <property type="evidence" value="ECO:0007669"/>
    <property type="project" value="UniProtKB-SubCell"/>
</dbReference>
<evidence type="ECO:0000313" key="16">
    <source>
        <dbReference type="Proteomes" id="UP000695007"/>
    </source>
</evidence>
<gene>
    <name evidence="17" type="primary">LOC105366137</name>
</gene>
<dbReference type="GO" id="GO:0001725">
    <property type="term" value="C:stress fiber"/>
    <property type="evidence" value="ECO:0007669"/>
    <property type="project" value="UniProtKB-SubCell"/>
</dbReference>
<name>A0AAJ7E043_9HYME</name>
<dbReference type="Proteomes" id="UP000695007">
    <property type="component" value="Unplaced"/>
</dbReference>
<evidence type="ECO:0000256" key="14">
    <source>
        <dbReference type="ARBA" id="ARBA00093507"/>
    </source>
</evidence>
<dbReference type="CTD" id="35709"/>
<dbReference type="GO" id="GO:0005938">
    <property type="term" value="C:cell cortex"/>
    <property type="evidence" value="ECO:0007669"/>
    <property type="project" value="UniProtKB-SubCell"/>
</dbReference>
<evidence type="ECO:0000256" key="13">
    <source>
        <dbReference type="ARBA" id="ARBA00034864"/>
    </source>
</evidence>
<dbReference type="InterPro" id="IPR008603">
    <property type="entry name" value="DCTN4"/>
</dbReference>
<evidence type="ECO:0000256" key="11">
    <source>
        <dbReference type="ARBA" id="ARBA00023212"/>
    </source>
</evidence>
<dbReference type="GeneID" id="105366137"/>
<evidence type="ECO:0000256" key="6">
    <source>
        <dbReference type="ARBA" id="ARBA00022499"/>
    </source>
</evidence>
<keyword evidence="16" id="KW-1185">Reference proteome</keyword>
<protein>
    <recommendedName>
        <fullName evidence="13">Dynactin subunit 4</fullName>
    </recommendedName>
</protein>
<feature type="region of interest" description="Disordered" evidence="15">
    <location>
        <begin position="195"/>
        <end position="214"/>
    </location>
</feature>
<evidence type="ECO:0000313" key="17">
    <source>
        <dbReference type="RefSeq" id="XP_011502768.1"/>
    </source>
</evidence>
<keyword evidence="8" id="KW-0832">Ubl conjugation</keyword>
<proteinExistence type="inferred from homology"/>
<feature type="compositionally biased region" description="Polar residues" evidence="15">
    <location>
        <begin position="196"/>
        <end position="210"/>
    </location>
</feature>
<evidence type="ECO:0000256" key="2">
    <source>
        <dbReference type="ARBA" id="ARBA00004529"/>
    </source>
</evidence>
<dbReference type="GO" id="GO:0030016">
    <property type="term" value="C:myofibril"/>
    <property type="evidence" value="ECO:0007669"/>
    <property type="project" value="UniProtKB-SubCell"/>
</dbReference>